<comment type="cofactor">
    <cofactor evidence="2">
        <name>K(+)</name>
        <dbReference type="ChEBI" id="CHEBI:29103"/>
    </cofactor>
</comment>
<dbReference type="EMBL" id="ACZL01000011">
    <property type="protein sequence ID" value="EHI56329.1"/>
    <property type="molecule type" value="Genomic_DNA"/>
</dbReference>
<dbReference type="STRING" id="679200.HMPREF9333_00609"/>
<evidence type="ECO:0000256" key="1">
    <source>
        <dbReference type="ARBA" id="ARBA00001206"/>
    </source>
</evidence>
<dbReference type="PANTHER" id="PTHR34265:SF1">
    <property type="entry name" value="TYPE III PANTOTHENATE KINASE"/>
    <property type="match status" value="1"/>
</dbReference>
<evidence type="ECO:0000256" key="4">
    <source>
        <dbReference type="ARBA" id="ARBA00005225"/>
    </source>
</evidence>
<dbReference type="OrthoDB" id="9804707at2"/>
<gene>
    <name evidence="16" type="primary">coaX</name>
    <name evidence="17" type="ORF">HMPREF9333_00609</name>
</gene>
<dbReference type="RefSeq" id="WP_005539739.1">
    <property type="nucleotide sequence ID" value="NZ_JH378830.1"/>
</dbReference>
<dbReference type="GO" id="GO:0005524">
    <property type="term" value="F:ATP binding"/>
    <property type="evidence" value="ECO:0007669"/>
    <property type="project" value="UniProtKB-UniRule"/>
</dbReference>
<dbReference type="GO" id="GO:0005737">
    <property type="term" value="C:cytoplasm"/>
    <property type="evidence" value="ECO:0007669"/>
    <property type="project" value="UniProtKB-SubCell"/>
</dbReference>
<comment type="pathway">
    <text evidence="4 16">Cofactor biosynthesis; coenzyme A biosynthesis; CoA from (R)-pantothenate: step 1/5.</text>
</comment>
<dbReference type="UniPathway" id="UPA00241">
    <property type="reaction ID" value="UER00352"/>
</dbReference>
<evidence type="ECO:0000313" key="18">
    <source>
        <dbReference type="Proteomes" id="UP000003011"/>
    </source>
</evidence>
<evidence type="ECO:0000313" key="17">
    <source>
        <dbReference type="EMBL" id="EHI56329.1"/>
    </source>
</evidence>
<dbReference type="Gene3D" id="3.30.420.40">
    <property type="match status" value="2"/>
</dbReference>
<dbReference type="GO" id="GO:0046872">
    <property type="term" value="F:metal ion binding"/>
    <property type="evidence" value="ECO:0007669"/>
    <property type="project" value="UniProtKB-KW"/>
</dbReference>
<evidence type="ECO:0000256" key="2">
    <source>
        <dbReference type="ARBA" id="ARBA00001958"/>
    </source>
</evidence>
<evidence type="ECO:0000256" key="7">
    <source>
        <dbReference type="ARBA" id="ARBA00022490"/>
    </source>
</evidence>
<evidence type="ECO:0000256" key="3">
    <source>
        <dbReference type="ARBA" id="ARBA00004496"/>
    </source>
</evidence>
<comment type="function">
    <text evidence="16">Catalyzes the phosphorylation of pantothenate (Pan), the first step in CoA biosynthesis.</text>
</comment>
<keyword evidence="9 16" id="KW-0547">Nucleotide-binding</keyword>
<proteinExistence type="inferred from homology"/>
<feature type="binding site" evidence="16">
    <location>
        <position position="133"/>
    </location>
    <ligand>
        <name>ATP</name>
        <dbReference type="ChEBI" id="CHEBI:30616"/>
    </ligand>
</feature>
<comment type="subcellular location">
    <subcellularLocation>
        <location evidence="3 16">Cytoplasm</location>
    </subcellularLocation>
</comment>
<dbReference type="PATRIC" id="fig|679200.3.peg.643"/>
<dbReference type="eggNOG" id="COG1521">
    <property type="taxonomic scope" value="Bacteria"/>
</dbReference>
<dbReference type="InterPro" id="IPR043129">
    <property type="entry name" value="ATPase_NBD"/>
</dbReference>
<name>G5GGB9_9FIRM</name>
<dbReference type="EC" id="2.7.1.33" evidence="6 16"/>
<evidence type="ECO:0000256" key="14">
    <source>
        <dbReference type="ARBA" id="ARBA00038036"/>
    </source>
</evidence>
<dbReference type="Proteomes" id="UP000003011">
    <property type="component" value="Unassembled WGS sequence"/>
</dbReference>
<evidence type="ECO:0000256" key="5">
    <source>
        <dbReference type="ARBA" id="ARBA00011738"/>
    </source>
</evidence>
<protein>
    <recommendedName>
        <fullName evidence="15 16">Type III pantothenate kinase</fullName>
        <ecNumber evidence="6 16">2.7.1.33</ecNumber>
    </recommendedName>
    <alternativeName>
        <fullName evidence="16">PanK-III</fullName>
    </alternativeName>
    <alternativeName>
        <fullName evidence="16">Pantothenic acid kinase</fullName>
    </alternativeName>
</protein>
<dbReference type="HAMAP" id="MF_01274">
    <property type="entry name" value="Pantothen_kinase_3"/>
    <property type="match status" value="1"/>
</dbReference>
<evidence type="ECO:0000256" key="6">
    <source>
        <dbReference type="ARBA" id="ARBA00012102"/>
    </source>
</evidence>
<comment type="catalytic activity">
    <reaction evidence="1 16">
        <text>(R)-pantothenate + ATP = (R)-4'-phosphopantothenate + ADP + H(+)</text>
        <dbReference type="Rhea" id="RHEA:16373"/>
        <dbReference type="ChEBI" id="CHEBI:10986"/>
        <dbReference type="ChEBI" id="CHEBI:15378"/>
        <dbReference type="ChEBI" id="CHEBI:29032"/>
        <dbReference type="ChEBI" id="CHEBI:30616"/>
        <dbReference type="ChEBI" id="CHEBI:456216"/>
        <dbReference type="EC" id="2.7.1.33"/>
    </reaction>
</comment>
<reference evidence="17 18" key="1">
    <citation type="submission" date="2011-08" db="EMBL/GenBank/DDBJ databases">
        <title>The Genome Sequence of Johnsonella ignava ATCC 51276.</title>
        <authorList>
            <consortium name="The Broad Institute Genome Sequencing Platform"/>
            <person name="Earl A."/>
            <person name="Ward D."/>
            <person name="Feldgarden M."/>
            <person name="Gevers D."/>
            <person name="Izard J."/>
            <person name="Blanton J.M."/>
            <person name="Baranova O.V."/>
            <person name="Dewhirst F.E."/>
            <person name="Young S.K."/>
            <person name="Zeng Q."/>
            <person name="Gargeya S."/>
            <person name="Fitzgerald M."/>
            <person name="Haas B."/>
            <person name="Abouelleil A."/>
            <person name="Alvarado L."/>
            <person name="Arachchi H.M."/>
            <person name="Berlin A."/>
            <person name="Brown A."/>
            <person name="Chapman S.B."/>
            <person name="Chen Z."/>
            <person name="Dunbar C."/>
            <person name="Freedman E."/>
            <person name="Gearin G."/>
            <person name="Gellesch M."/>
            <person name="Goldberg J."/>
            <person name="Griggs A."/>
            <person name="Gujja S."/>
            <person name="Heiman D."/>
            <person name="Howarth C."/>
            <person name="Larson L."/>
            <person name="Lui A."/>
            <person name="MacDonald P.J.P."/>
            <person name="Montmayeur A."/>
            <person name="Murphy C."/>
            <person name="Neiman D."/>
            <person name="Pearson M."/>
            <person name="Priest M."/>
            <person name="Roberts A."/>
            <person name="Saif S."/>
            <person name="Shea T."/>
            <person name="Shenoy N."/>
            <person name="Sisk P."/>
            <person name="Stolte C."/>
            <person name="Sykes S."/>
            <person name="Wortman J."/>
            <person name="Nusbaum C."/>
            <person name="Birren B."/>
        </authorList>
    </citation>
    <scope>NUCLEOTIDE SEQUENCE [LARGE SCALE GENOMIC DNA]</scope>
    <source>
        <strain evidence="17 18">ATCC 51276</strain>
    </source>
</reference>
<evidence type="ECO:0000256" key="10">
    <source>
        <dbReference type="ARBA" id="ARBA00022777"/>
    </source>
</evidence>
<dbReference type="NCBIfam" id="NF009855">
    <property type="entry name" value="PRK13321.1"/>
    <property type="match status" value="1"/>
</dbReference>
<evidence type="ECO:0000256" key="11">
    <source>
        <dbReference type="ARBA" id="ARBA00022840"/>
    </source>
</evidence>
<dbReference type="GO" id="GO:0015937">
    <property type="term" value="P:coenzyme A biosynthetic process"/>
    <property type="evidence" value="ECO:0007669"/>
    <property type="project" value="UniProtKB-UniRule"/>
</dbReference>
<keyword evidence="12 16" id="KW-0630">Potassium</keyword>
<keyword evidence="18" id="KW-1185">Reference proteome</keyword>
<keyword evidence="13 16" id="KW-0173">Coenzyme A biosynthesis</keyword>
<keyword evidence="7 16" id="KW-0963">Cytoplasm</keyword>
<evidence type="ECO:0000256" key="9">
    <source>
        <dbReference type="ARBA" id="ARBA00022741"/>
    </source>
</evidence>
<keyword evidence="11 16" id="KW-0067">ATP-binding</keyword>
<feature type="binding site" evidence="16">
    <location>
        <position position="185"/>
    </location>
    <ligand>
        <name>substrate</name>
    </ligand>
</feature>
<evidence type="ECO:0000256" key="15">
    <source>
        <dbReference type="ARBA" id="ARBA00040883"/>
    </source>
</evidence>
<dbReference type="AlphaFoldDB" id="G5GGB9"/>
<dbReference type="PANTHER" id="PTHR34265">
    <property type="entry name" value="TYPE III PANTOTHENATE KINASE"/>
    <property type="match status" value="1"/>
</dbReference>
<comment type="subunit">
    <text evidence="5 16">Homodimer.</text>
</comment>
<keyword evidence="10 16" id="KW-0418">Kinase</keyword>
<accession>G5GGB9</accession>
<comment type="caution">
    <text evidence="16">Lacks conserved residue(s) required for the propagation of feature annotation.</text>
</comment>
<sequence length="258" mass="27751">MILAVDMGNTNIVVGGIDEKNIYFLERITTDRAKTDLEYAVSIKSILEIHKLTSKDIEGVIVSSVVPPLNTVLASAVKKIAGIDCIMVSHMMKLAGLSIKTDNPDMVGNDLIVASVAALSCYRLPLAVIDLGTATTICVIDSHKNYLGGVIHPGLRISLDTLSSKTAQLPFIELEHPGKIIASNTVDSMRSGILYGHAGMIDGCIDHMEAELGEKLTVVATGGLARFVIPICRHDITIDDNLLLKGLLVLYRENTMQS</sequence>
<dbReference type="SUPFAM" id="SSF53067">
    <property type="entry name" value="Actin-like ATPase domain"/>
    <property type="match status" value="2"/>
</dbReference>
<evidence type="ECO:0000256" key="16">
    <source>
        <dbReference type="HAMAP-Rule" id="MF_01274"/>
    </source>
</evidence>
<keyword evidence="8 16" id="KW-0808">Transferase</keyword>
<dbReference type="HOGENOM" id="CLU_066627_1_0_9"/>
<feature type="binding site" evidence="16">
    <location>
        <begin position="108"/>
        <end position="111"/>
    </location>
    <ligand>
        <name>substrate</name>
    </ligand>
</feature>
<dbReference type="Pfam" id="PF03309">
    <property type="entry name" value="Pan_kinase"/>
    <property type="match status" value="1"/>
</dbReference>
<comment type="cofactor">
    <cofactor evidence="16">
        <name>NH4(+)</name>
        <dbReference type="ChEBI" id="CHEBI:28938"/>
    </cofactor>
    <cofactor evidence="16">
        <name>K(+)</name>
        <dbReference type="ChEBI" id="CHEBI:29103"/>
    </cofactor>
    <text evidence="16">A monovalent cation. Ammonium or potassium.</text>
</comment>
<feature type="active site" description="Proton acceptor" evidence="16">
    <location>
        <position position="110"/>
    </location>
</feature>
<evidence type="ECO:0000256" key="8">
    <source>
        <dbReference type="ARBA" id="ARBA00022679"/>
    </source>
</evidence>
<feature type="binding site" evidence="16">
    <location>
        <begin position="6"/>
        <end position="13"/>
    </location>
    <ligand>
        <name>ATP</name>
        <dbReference type="ChEBI" id="CHEBI:30616"/>
    </ligand>
</feature>
<dbReference type="InterPro" id="IPR004619">
    <property type="entry name" value="Type_III_PanK"/>
</dbReference>
<dbReference type="CDD" id="cd24015">
    <property type="entry name" value="ASKHA_NBD_PanK-III"/>
    <property type="match status" value="1"/>
</dbReference>
<organism evidence="17 18">
    <name type="scientific">Johnsonella ignava ATCC 51276</name>
    <dbReference type="NCBI Taxonomy" id="679200"/>
    <lineage>
        <taxon>Bacteria</taxon>
        <taxon>Bacillati</taxon>
        <taxon>Bacillota</taxon>
        <taxon>Clostridia</taxon>
        <taxon>Lachnospirales</taxon>
        <taxon>Lachnospiraceae</taxon>
        <taxon>Johnsonella</taxon>
    </lineage>
</organism>
<keyword evidence="16" id="KW-0479">Metal-binding</keyword>
<comment type="caution">
    <text evidence="17">The sequence shown here is derived from an EMBL/GenBank/DDBJ whole genome shotgun (WGS) entry which is preliminary data.</text>
</comment>
<evidence type="ECO:0000256" key="12">
    <source>
        <dbReference type="ARBA" id="ARBA00022958"/>
    </source>
</evidence>
<dbReference type="NCBIfam" id="TIGR00671">
    <property type="entry name" value="baf"/>
    <property type="match status" value="1"/>
</dbReference>
<comment type="similarity">
    <text evidence="14 16">Belongs to the type III pantothenate kinase family.</text>
</comment>
<dbReference type="GO" id="GO:0004594">
    <property type="term" value="F:pantothenate kinase activity"/>
    <property type="evidence" value="ECO:0007669"/>
    <property type="project" value="UniProtKB-UniRule"/>
</dbReference>
<evidence type="ECO:0000256" key="13">
    <source>
        <dbReference type="ARBA" id="ARBA00022993"/>
    </source>
</evidence>
<feature type="binding site" evidence="16">
    <location>
        <position position="130"/>
    </location>
    <ligand>
        <name>K(+)</name>
        <dbReference type="ChEBI" id="CHEBI:29103"/>
    </ligand>
</feature>